<feature type="region of interest" description="Disordered" evidence="1">
    <location>
        <begin position="158"/>
        <end position="180"/>
    </location>
</feature>
<comment type="caution">
    <text evidence="2">The sequence shown here is derived from an EMBL/GenBank/DDBJ whole genome shotgun (WGS) entry which is preliminary data.</text>
</comment>
<proteinExistence type="predicted"/>
<sequence length="180" mass="19877">MRGGSKYLKKAKVKVAATHCKALDDGELVPHEVDAVGLDLEDAGSLRLGRDAKGQQARDYQGSQSLTSTGIARTTRSRGEAQMAKLHARVSNATRVELDAPRGEEVRQERRSTKPKWPLYAAVALVYPESRRLESLGRVPTDVFSVKIRHLRSKKFEGSREAEEFLKSAAQPGWAPDNPI</sequence>
<name>A0A4Q4TBP9_9PEZI</name>
<keyword evidence="3" id="KW-1185">Reference proteome</keyword>
<dbReference type="OrthoDB" id="10583684at2759"/>
<evidence type="ECO:0000256" key="1">
    <source>
        <dbReference type="SAM" id="MobiDB-lite"/>
    </source>
</evidence>
<dbReference type="EMBL" id="QJNU01000291">
    <property type="protein sequence ID" value="RYP02974.1"/>
    <property type="molecule type" value="Genomic_DNA"/>
</dbReference>
<accession>A0A4Q4TBP9</accession>
<evidence type="ECO:0000313" key="3">
    <source>
        <dbReference type="Proteomes" id="UP000293360"/>
    </source>
</evidence>
<reference evidence="2 3" key="1">
    <citation type="submission" date="2018-06" db="EMBL/GenBank/DDBJ databases">
        <title>Complete Genomes of Monosporascus.</title>
        <authorList>
            <person name="Robinson A.J."/>
            <person name="Natvig D.O."/>
        </authorList>
    </citation>
    <scope>NUCLEOTIDE SEQUENCE [LARGE SCALE GENOMIC DNA]</scope>
    <source>
        <strain evidence="2 3">CBS 110550</strain>
    </source>
</reference>
<protein>
    <submittedName>
        <fullName evidence="2">Uncharacterized protein</fullName>
    </submittedName>
</protein>
<evidence type="ECO:0000313" key="2">
    <source>
        <dbReference type="EMBL" id="RYP02974.1"/>
    </source>
</evidence>
<organism evidence="2 3">
    <name type="scientific">Monosporascus ibericus</name>
    <dbReference type="NCBI Taxonomy" id="155417"/>
    <lineage>
        <taxon>Eukaryota</taxon>
        <taxon>Fungi</taxon>
        <taxon>Dikarya</taxon>
        <taxon>Ascomycota</taxon>
        <taxon>Pezizomycotina</taxon>
        <taxon>Sordariomycetes</taxon>
        <taxon>Xylariomycetidae</taxon>
        <taxon>Xylariales</taxon>
        <taxon>Xylariales incertae sedis</taxon>
        <taxon>Monosporascus</taxon>
    </lineage>
</organism>
<dbReference type="Proteomes" id="UP000293360">
    <property type="component" value="Unassembled WGS sequence"/>
</dbReference>
<dbReference type="AlphaFoldDB" id="A0A4Q4TBP9"/>
<gene>
    <name evidence="2" type="ORF">DL764_005460</name>
</gene>